<dbReference type="NCBIfam" id="TIGR01076">
    <property type="entry name" value="sortase_fam"/>
    <property type="match status" value="1"/>
</dbReference>
<feature type="transmembrane region" description="Helical" evidence="2">
    <location>
        <begin position="242"/>
        <end position="259"/>
    </location>
</feature>
<dbReference type="EMBL" id="JAMZFW010000013">
    <property type="protein sequence ID" value="MCP1102703.1"/>
    <property type="molecule type" value="Genomic_DNA"/>
</dbReference>
<keyword evidence="4" id="KW-1185">Reference proteome</keyword>
<feature type="transmembrane region" description="Helical" evidence="2">
    <location>
        <begin position="9"/>
        <end position="27"/>
    </location>
</feature>
<dbReference type="InterPro" id="IPR005754">
    <property type="entry name" value="Sortase"/>
</dbReference>
<name>A0ABT1EA44_9FIRM</name>
<gene>
    <name evidence="3" type="ORF">NK125_09770</name>
</gene>
<evidence type="ECO:0000256" key="1">
    <source>
        <dbReference type="ARBA" id="ARBA00022801"/>
    </source>
</evidence>
<keyword evidence="2" id="KW-0472">Membrane</keyword>
<organism evidence="3 4">
    <name type="scientific">Aequitasia blattaphilus</name>
    <dbReference type="NCBI Taxonomy" id="2949332"/>
    <lineage>
        <taxon>Bacteria</taxon>
        <taxon>Bacillati</taxon>
        <taxon>Bacillota</taxon>
        <taxon>Clostridia</taxon>
        <taxon>Lachnospirales</taxon>
        <taxon>Lachnospiraceae</taxon>
        <taxon>Aequitasia</taxon>
    </lineage>
</organism>
<comment type="caution">
    <text evidence="3">The sequence shown here is derived from an EMBL/GenBank/DDBJ whole genome shotgun (WGS) entry which is preliminary data.</text>
</comment>
<dbReference type="InterPro" id="IPR023365">
    <property type="entry name" value="Sortase_dom-sf"/>
</dbReference>
<reference evidence="3 4" key="1">
    <citation type="journal article" date="2022" name="Genome Biol. Evol.">
        <title>Host diet, physiology and behaviors set the stage for Lachnospiraceae cladogenesis.</title>
        <authorList>
            <person name="Vera-Ponce De Leon A."/>
            <person name="Schneider M."/>
            <person name="Jahnes B.C."/>
            <person name="Sadowski V."/>
            <person name="Camuy-Velez L.A."/>
            <person name="Duan J."/>
            <person name="Sabree Z.L."/>
        </authorList>
    </citation>
    <scope>NUCLEOTIDE SEQUENCE [LARGE SCALE GENOMIC DNA]</scope>
    <source>
        <strain evidence="3 4">PAL113</strain>
    </source>
</reference>
<dbReference type="SUPFAM" id="SSF63817">
    <property type="entry name" value="Sortase"/>
    <property type="match status" value="1"/>
</dbReference>
<keyword evidence="2" id="KW-0812">Transmembrane</keyword>
<dbReference type="Proteomes" id="UP001523566">
    <property type="component" value="Unassembled WGS sequence"/>
</dbReference>
<accession>A0ABT1EA44</accession>
<dbReference type="RefSeq" id="WP_262066489.1">
    <property type="nucleotide sequence ID" value="NZ_JAMXOD010000013.1"/>
</dbReference>
<proteinExistence type="predicted"/>
<dbReference type="InterPro" id="IPR042002">
    <property type="entry name" value="Sortase_C"/>
</dbReference>
<dbReference type="Gene3D" id="2.40.260.10">
    <property type="entry name" value="Sortase"/>
    <property type="match status" value="1"/>
</dbReference>
<keyword evidence="1" id="KW-0378">Hydrolase</keyword>
<keyword evidence="2" id="KW-1133">Transmembrane helix</keyword>
<dbReference type="NCBIfam" id="NF033745">
    <property type="entry name" value="class_C_sortase"/>
    <property type="match status" value="1"/>
</dbReference>
<evidence type="ECO:0000313" key="4">
    <source>
        <dbReference type="Proteomes" id="UP001523566"/>
    </source>
</evidence>
<dbReference type="CDD" id="cd05827">
    <property type="entry name" value="Sortase_C"/>
    <property type="match status" value="1"/>
</dbReference>
<sequence>MKKAGLRKIFIITIIVIGVIVLSYPFISSWYNAYRFTTVAEGYERKAGFLSDETLEKEWQQAMDYNHALEGEPVEDPFVPNSGRVLPKNYLSTLNMDGVMGRIKIPEIDVDLPIYHGTKEKNLEKGIGHIEGTALPIGGEDHTILTGHTGLPNAVLFTKLDKLKTESVFYVTVLDKTFEYQVDKTDVILPEEFSFHELKHGEYITLVTCTPYGINSHRLLVRGRLVGEVEGQEVVMKEKSKLWIIILVLLVLIGCGIKIHRVYCERLTKIENEI</sequence>
<dbReference type="Pfam" id="PF04203">
    <property type="entry name" value="Sortase"/>
    <property type="match status" value="1"/>
</dbReference>
<evidence type="ECO:0000256" key="2">
    <source>
        <dbReference type="SAM" id="Phobius"/>
    </source>
</evidence>
<protein>
    <submittedName>
        <fullName evidence="3">Class C sortase</fullName>
    </submittedName>
</protein>
<evidence type="ECO:0000313" key="3">
    <source>
        <dbReference type="EMBL" id="MCP1102703.1"/>
    </source>
</evidence>